<evidence type="ECO:0000256" key="3">
    <source>
        <dbReference type="ARBA" id="ARBA00022448"/>
    </source>
</evidence>
<feature type="transmembrane region" description="Helical" evidence="13">
    <location>
        <begin position="20"/>
        <end position="41"/>
    </location>
</feature>
<keyword evidence="3" id="KW-0813">Transport</keyword>
<gene>
    <name evidence="15" type="ORF">OQ252_07140</name>
</gene>
<evidence type="ECO:0000256" key="8">
    <source>
        <dbReference type="ARBA" id="ARBA00022982"/>
    </source>
</evidence>
<keyword evidence="16" id="KW-1185">Reference proteome</keyword>
<organism evidence="15 16">
    <name type="scientific">Acetobacter farinalis</name>
    <dbReference type="NCBI Taxonomy" id="1260984"/>
    <lineage>
        <taxon>Bacteria</taxon>
        <taxon>Pseudomonadati</taxon>
        <taxon>Pseudomonadota</taxon>
        <taxon>Alphaproteobacteria</taxon>
        <taxon>Acetobacterales</taxon>
        <taxon>Acetobacteraceae</taxon>
        <taxon>Acetobacter</taxon>
    </lineage>
</organism>
<evidence type="ECO:0000256" key="9">
    <source>
        <dbReference type="ARBA" id="ARBA00022989"/>
    </source>
</evidence>
<evidence type="ECO:0000256" key="6">
    <source>
        <dbReference type="ARBA" id="ARBA00022692"/>
    </source>
</evidence>
<keyword evidence="6 13" id="KW-0812">Transmembrane</keyword>
<keyword evidence="7" id="KW-0479">Metal-binding</keyword>
<dbReference type="RefSeq" id="WP_166121670.1">
    <property type="nucleotide sequence ID" value="NZ_JAPIUX010000005.1"/>
</dbReference>
<dbReference type="InterPro" id="IPR016174">
    <property type="entry name" value="Di-haem_cyt_TM"/>
</dbReference>
<evidence type="ECO:0000313" key="16">
    <source>
        <dbReference type="Proteomes" id="UP001526446"/>
    </source>
</evidence>
<dbReference type="PANTHER" id="PTHR30529:SF7">
    <property type="entry name" value="CYTOCHROME B561 BACTERIAL_NI-HYDROGENASE DOMAIN-CONTAINING PROTEIN"/>
    <property type="match status" value="1"/>
</dbReference>
<reference evidence="15 16" key="1">
    <citation type="submission" date="2022-11" db="EMBL/GenBank/DDBJ databases">
        <title>Genome sequencing of Acetobacter type strain.</title>
        <authorList>
            <person name="Heo J."/>
            <person name="Lee D."/>
            <person name="Han B.-H."/>
            <person name="Hong S.-B."/>
            <person name="Kwon S.-W."/>
        </authorList>
    </citation>
    <scope>NUCLEOTIDE SEQUENCE [LARGE SCALE GENOMIC DNA]</scope>
    <source>
        <strain evidence="15 16">KACC 21251</strain>
    </source>
</reference>
<dbReference type="InterPro" id="IPR052168">
    <property type="entry name" value="Cytochrome_b561_oxidase"/>
</dbReference>
<dbReference type="Proteomes" id="UP001526446">
    <property type="component" value="Unassembled WGS sequence"/>
</dbReference>
<accession>A0ABT3Q7B2</accession>
<dbReference type="Pfam" id="PF01292">
    <property type="entry name" value="Ni_hydr_CYTB"/>
    <property type="match status" value="1"/>
</dbReference>
<evidence type="ECO:0000256" key="12">
    <source>
        <dbReference type="ARBA" id="ARBA00037975"/>
    </source>
</evidence>
<name>A0ABT3Q7B2_9PROT</name>
<keyword evidence="5" id="KW-0349">Heme</keyword>
<evidence type="ECO:0000256" key="2">
    <source>
        <dbReference type="ARBA" id="ARBA00004651"/>
    </source>
</evidence>
<dbReference type="EMBL" id="JAPIUX010000005">
    <property type="protein sequence ID" value="MCX2561171.1"/>
    <property type="molecule type" value="Genomic_DNA"/>
</dbReference>
<comment type="caution">
    <text evidence="15">The sequence shown here is derived from an EMBL/GenBank/DDBJ whole genome shotgun (WGS) entry which is preliminary data.</text>
</comment>
<feature type="transmembrane region" description="Helical" evidence="13">
    <location>
        <begin position="93"/>
        <end position="114"/>
    </location>
</feature>
<comment type="subcellular location">
    <subcellularLocation>
        <location evidence="2">Cell membrane</location>
        <topology evidence="2">Multi-pass membrane protein</topology>
    </subcellularLocation>
</comment>
<keyword evidence="9 13" id="KW-1133">Transmembrane helix</keyword>
<sequence length="181" mass="19737">MSGTLSIGTSSSTARYDRGTILFHWGTAALVLCLALTGELLNTFSHPVHHAFAIAHMTCGVVLSVVMLARIAWRLLAGRHLPVKQSRSLHQLAFAVAMGLYALIITEATLGFLWRWGHGRAMAFFAFSIPSPLAVFPKNTTSALGSAHWWLALVIIAVVLGHVAAAVWHLRRRDGVFSRML</sequence>
<feature type="transmembrane region" description="Helical" evidence="13">
    <location>
        <begin position="53"/>
        <end position="73"/>
    </location>
</feature>
<evidence type="ECO:0000256" key="13">
    <source>
        <dbReference type="SAM" id="Phobius"/>
    </source>
</evidence>
<dbReference type="Gene3D" id="1.20.950.20">
    <property type="entry name" value="Transmembrane di-heme cytochromes, Chain C"/>
    <property type="match status" value="1"/>
</dbReference>
<proteinExistence type="inferred from homology"/>
<comment type="cofactor">
    <cofactor evidence="1">
        <name>heme b</name>
        <dbReference type="ChEBI" id="CHEBI:60344"/>
    </cofactor>
</comment>
<evidence type="ECO:0000256" key="5">
    <source>
        <dbReference type="ARBA" id="ARBA00022617"/>
    </source>
</evidence>
<comment type="similarity">
    <text evidence="12">Belongs to the cytochrome b561 family.</text>
</comment>
<evidence type="ECO:0000256" key="10">
    <source>
        <dbReference type="ARBA" id="ARBA00023004"/>
    </source>
</evidence>
<evidence type="ECO:0000259" key="14">
    <source>
        <dbReference type="Pfam" id="PF01292"/>
    </source>
</evidence>
<keyword evidence="11 13" id="KW-0472">Membrane</keyword>
<evidence type="ECO:0000313" key="15">
    <source>
        <dbReference type="EMBL" id="MCX2561171.1"/>
    </source>
</evidence>
<evidence type="ECO:0000256" key="11">
    <source>
        <dbReference type="ARBA" id="ARBA00023136"/>
    </source>
</evidence>
<evidence type="ECO:0000256" key="4">
    <source>
        <dbReference type="ARBA" id="ARBA00022475"/>
    </source>
</evidence>
<protein>
    <submittedName>
        <fullName evidence="15">Cytochrome b/b6 domain-containing protein</fullName>
    </submittedName>
</protein>
<feature type="domain" description="Cytochrome b561 bacterial/Ni-hydrogenase" evidence="14">
    <location>
        <begin position="15"/>
        <end position="181"/>
    </location>
</feature>
<dbReference type="PANTHER" id="PTHR30529">
    <property type="entry name" value="CYTOCHROME B561"/>
    <property type="match status" value="1"/>
</dbReference>
<evidence type="ECO:0000256" key="7">
    <source>
        <dbReference type="ARBA" id="ARBA00022723"/>
    </source>
</evidence>
<keyword evidence="4" id="KW-1003">Cell membrane</keyword>
<evidence type="ECO:0000256" key="1">
    <source>
        <dbReference type="ARBA" id="ARBA00001970"/>
    </source>
</evidence>
<feature type="transmembrane region" description="Helical" evidence="13">
    <location>
        <begin position="149"/>
        <end position="170"/>
    </location>
</feature>
<dbReference type="InterPro" id="IPR011577">
    <property type="entry name" value="Cyt_b561_bac/Ni-Hgenase"/>
</dbReference>
<keyword evidence="8" id="KW-0249">Electron transport</keyword>
<dbReference type="SUPFAM" id="SSF81342">
    <property type="entry name" value="Transmembrane di-heme cytochromes"/>
    <property type="match status" value="1"/>
</dbReference>
<keyword evidence="10" id="KW-0408">Iron</keyword>